<dbReference type="GO" id="GO:0003677">
    <property type="term" value="F:DNA binding"/>
    <property type="evidence" value="ECO:0007669"/>
    <property type="project" value="InterPro"/>
</dbReference>
<dbReference type="Proteomes" id="UP000694044">
    <property type="component" value="Unassembled WGS sequence"/>
</dbReference>
<name>A0A8T1VLS0_9STRA</name>
<accession>A0A8T1VLS0</accession>
<feature type="domain" description="BED-type" evidence="6">
    <location>
        <begin position="15"/>
        <end position="67"/>
    </location>
</feature>
<evidence type="ECO:0000256" key="5">
    <source>
        <dbReference type="SAM" id="MobiDB-lite"/>
    </source>
</evidence>
<proteinExistence type="predicted"/>
<keyword evidence="1" id="KW-0479">Metal-binding</keyword>
<dbReference type="OrthoDB" id="125374at2759"/>
<dbReference type="PROSITE" id="PS50808">
    <property type="entry name" value="ZF_BED"/>
    <property type="match status" value="1"/>
</dbReference>
<organism evidence="7 8">
    <name type="scientific">Phytophthora pseudosyringae</name>
    <dbReference type="NCBI Taxonomy" id="221518"/>
    <lineage>
        <taxon>Eukaryota</taxon>
        <taxon>Sar</taxon>
        <taxon>Stramenopiles</taxon>
        <taxon>Oomycota</taxon>
        <taxon>Peronosporomycetes</taxon>
        <taxon>Peronosporales</taxon>
        <taxon>Peronosporaceae</taxon>
        <taxon>Phytophthora</taxon>
    </lineage>
</organism>
<dbReference type="GO" id="GO:0008270">
    <property type="term" value="F:zinc ion binding"/>
    <property type="evidence" value="ECO:0007669"/>
    <property type="project" value="UniProtKB-KW"/>
</dbReference>
<dbReference type="EMBL" id="JAGDFM010000228">
    <property type="protein sequence ID" value="KAG7381876.1"/>
    <property type="molecule type" value="Genomic_DNA"/>
</dbReference>
<evidence type="ECO:0000256" key="2">
    <source>
        <dbReference type="ARBA" id="ARBA00022771"/>
    </source>
</evidence>
<protein>
    <submittedName>
        <fullName evidence="7">Regulator of chromosome condensation</fullName>
    </submittedName>
</protein>
<comment type="caution">
    <text evidence="7">The sequence shown here is derived from an EMBL/GenBank/DDBJ whole genome shotgun (WGS) entry which is preliminary data.</text>
</comment>
<gene>
    <name evidence="7" type="primary">ALS2CL_2</name>
    <name evidence="7" type="ORF">PHYPSEUDO_005492</name>
</gene>
<dbReference type="AlphaFoldDB" id="A0A8T1VLS0"/>
<keyword evidence="8" id="KW-1185">Reference proteome</keyword>
<evidence type="ECO:0000256" key="3">
    <source>
        <dbReference type="ARBA" id="ARBA00022833"/>
    </source>
</evidence>
<reference evidence="7" key="1">
    <citation type="submission" date="2021-02" db="EMBL/GenBank/DDBJ databases">
        <authorList>
            <person name="Palmer J.M."/>
        </authorList>
    </citation>
    <scope>NUCLEOTIDE SEQUENCE</scope>
    <source>
        <strain evidence="7">SCRP734</strain>
    </source>
</reference>
<evidence type="ECO:0000313" key="8">
    <source>
        <dbReference type="Proteomes" id="UP000694044"/>
    </source>
</evidence>
<sequence>MPNERVGEKRHRAGRRPSPVWAFFTEIRTAENKVHARCNFCAKRCAGVAARMRCHVLSKCENAPTDIERLLDEAIANCSTVRTVAPVVATDTYTTSAVELDTSTVSDTVTTQMSDTAAPEAAIDTVSSPLAKKQKQQAAAQQVQALVEEGDGPAASLGVATTSESEEPEVEAANDDDAVVARVYDQRLLPSGYSEEEAARVHQKLVLACVLNDVPAAFVEDKALMEAFATARPGLPRLSAEQAKKTVLQELADKVTKEMEGELASCEVLTLVHRHCKKPGTGETGALAQWCNRWVGVDEHRKIVPLKETHREVKPSLLFTADEDCCRYCAPREEFDAVVSMYRLSLAPEAVFCLSCECPHAYQQLRLEQQQALWTPVQDAGSVSEIATKSKSQILLSTCLLRQSLFLRKELMNTFPAITASESLNPSLTTEEFAWEQTFAVRQLKFQAQKTSCQGASKEHYRSLLFPPAPLEQSNVSDGTLSVEVDKALRVSSTPRWFARDETEVETSVTHQLSSMMRVDSNNEIEQMLSTPSAGARIGTLSAGPSWFAFQSVNDRKALEQAVRNFLPCPPTTNII</sequence>
<evidence type="ECO:0000259" key="6">
    <source>
        <dbReference type="PROSITE" id="PS50808"/>
    </source>
</evidence>
<keyword evidence="2 4" id="KW-0863">Zinc-finger</keyword>
<evidence type="ECO:0000256" key="1">
    <source>
        <dbReference type="ARBA" id="ARBA00022723"/>
    </source>
</evidence>
<dbReference type="InterPro" id="IPR003656">
    <property type="entry name" value="Znf_BED"/>
</dbReference>
<evidence type="ECO:0000256" key="4">
    <source>
        <dbReference type="PROSITE-ProRule" id="PRU00027"/>
    </source>
</evidence>
<keyword evidence="3" id="KW-0862">Zinc</keyword>
<feature type="region of interest" description="Disordered" evidence="5">
    <location>
        <begin position="154"/>
        <end position="173"/>
    </location>
</feature>
<feature type="compositionally biased region" description="Acidic residues" evidence="5">
    <location>
        <begin position="164"/>
        <end position="173"/>
    </location>
</feature>
<evidence type="ECO:0000313" key="7">
    <source>
        <dbReference type="EMBL" id="KAG7381876.1"/>
    </source>
</evidence>